<dbReference type="InterPro" id="IPR002110">
    <property type="entry name" value="Ankyrin_rpt"/>
</dbReference>
<dbReference type="OrthoDB" id="928522at2"/>
<accession>A0A4R2IK42</accession>
<dbReference type="GO" id="GO:0006508">
    <property type="term" value="P:proteolysis"/>
    <property type="evidence" value="ECO:0007669"/>
    <property type="project" value="InterPro"/>
</dbReference>
<dbReference type="SUPFAM" id="SSF48403">
    <property type="entry name" value="Ankyrin repeat"/>
    <property type="match status" value="1"/>
</dbReference>
<dbReference type="PROSITE" id="PS50297">
    <property type="entry name" value="ANK_REP_REGION"/>
    <property type="match status" value="2"/>
</dbReference>
<keyword evidence="1" id="KW-0677">Repeat</keyword>
<evidence type="ECO:0000256" key="2">
    <source>
        <dbReference type="ARBA" id="ARBA00023043"/>
    </source>
</evidence>
<evidence type="ECO:0000313" key="6">
    <source>
        <dbReference type="Proteomes" id="UP000295680"/>
    </source>
</evidence>
<dbReference type="InterPro" id="IPR036770">
    <property type="entry name" value="Ankyrin_rpt-contain_sf"/>
</dbReference>
<dbReference type="SMART" id="SM00248">
    <property type="entry name" value="ANK"/>
    <property type="match status" value="6"/>
</dbReference>
<keyword evidence="2 3" id="KW-0040">ANK repeat</keyword>
<evidence type="ECO:0000313" key="5">
    <source>
        <dbReference type="EMBL" id="TCO44188.1"/>
    </source>
</evidence>
<dbReference type="EMBL" id="SLWS01000025">
    <property type="protein sequence ID" value="TCO44188.1"/>
    <property type="molecule type" value="Genomic_DNA"/>
</dbReference>
<dbReference type="PANTHER" id="PTHR24198:SF165">
    <property type="entry name" value="ANKYRIN REPEAT-CONTAINING PROTEIN-RELATED"/>
    <property type="match status" value="1"/>
</dbReference>
<evidence type="ECO:0000256" key="1">
    <source>
        <dbReference type="ARBA" id="ARBA00022737"/>
    </source>
</evidence>
<dbReference type="PROSITE" id="PS50175">
    <property type="entry name" value="ASP_PROT_RETROV"/>
    <property type="match status" value="1"/>
</dbReference>
<dbReference type="Pfam" id="PF00023">
    <property type="entry name" value="Ank"/>
    <property type="match status" value="1"/>
</dbReference>
<dbReference type="GO" id="GO:0004190">
    <property type="term" value="F:aspartic-type endopeptidase activity"/>
    <property type="evidence" value="ECO:0007669"/>
    <property type="project" value="InterPro"/>
</dbReference>
<dbReference type="Gene3D" id="1.25.40.20">
    <property type="entry name" value="Ankyrin repeat-containing domain"/>
    <property type="match status" value="2"/>
</dbReference>
<proteinExistence type="predicted"/>
<dbReference type="PANTHER" id="PTHR24198">
    <property type="entry name" value="ANKYRIN REPEAT AND PROTEIN KINASE DOMAIN-CONTAINING PROTEIN"/>
    <property type="match status" value="1"/>
</dbReference>
<evidence type="ECO:0000256" key="3">
    <source>
        <dbReference type="PROSITE-ProRule" id="PRU00023"/>
    </source>
</evidence>
<feature type="repeat" description="ANK" evidence="3">
    <location>
        <begin position="360"/>
        <end position="392"/>
    </location>
</feature>
<sequence length="456" mass="49070">MPAAVNLEQIRKQAKELLRDARQGQAAALRRITDRHPGTSEPIKLADTQLVIAREHGFPSWPKLRAYLRRLDEYGPALRHAFEDEVDYYADRATGLLASATDGTAEALAAFERWSVPLTARGARTVVAREHGFANWPALCAHVGSLATSGEPFRRAFQAIREQNLAALDEQLTRFPWLAEAVGTNGNDLLGLATGTCDERLVKLLLEHGADVTRGNTHGWTPLHQAGYGGLPELARVLLAAGARADVSGRGDGGTPMIVALFWGHRAVARQLAEQGVYPRNLRAAAGLDDVDLIDELLSGPNAGAHRGFYRPHSGFPAWRPTDDPQEVLDEALSWAARNGSVDAIDRLHAHGADLNADVYRGTPLTWAAFTGQEAAVRRLLRLGADPNQRGTFGGPTHGSGVTALHLAAQWGDVDVIRVLLDAGADPTLTDDLYDSTPAGWAEHEGKEAALTALTG</sequence>
<dbReference type="AlphaFoldDB" id="A0A4R2IK42"/>
<feature type="repeat" description="ANK" evidence="3">
    <location>
        <begin position="218"/>
        <end position="250"/>
    </location>
</feature>
<feature type="domain" description="Peptidase A2" evidence="4">
    <location>
        <begin position="417"/>
        <end position="456"/>
    </location>
</feature>
<reference evidence="5 6" key="1">
    <citation type="submission" date="2019-03" db="EMBL/GenBank/DDBJ databases">
        <title>Genomic Encyclopedia of Type Strains, Phase IV (KMG-IV): sequencing the most valuable type-strain genomes for metagenomic binning, comparative biology and taxonomic classification.</title>
        <authorList>
            <person name="Goeker M."/>
        </authorList>
    </citation>
    <scope>NUCLEOTIDE SEQUENCE [LARGE SCALE GENOMIC DNA]</scope>
    <source>
        <strain evidence="5 6">DSM 45934</strain>
    </source>
</reference>
<evidence type="ECO:0000259" key="4">
    <source>
        <dbReference type="PROSITE" id="PS50175"/>
    </source>
</evidence>
<dbReference type="InterPro" id="IPR001995">
    <property type="entry name" value="Peptidase_A2_cat"/>
</dbReference>
<keyword evidence="6" id="KW-1185">Reference proteome</keyword>
<feature type="repeat" description="ANK" evidence="3">
    <location>
        <begin position="400"/>
        <end position="432"/>
    </location>
</feature>
<protein>
    <submittedName>
        <fullName evidence="5">Ankyrin repeat protein</fullName>
    </submittedName>
</protein>
<gene>
    <name evidence="5" type="ORF">EV192_12511</name>
</gene>
<dbReference type="RefSeq" id="WP_132126439.1">
    <property type="nucleotide sequence ID" value="NZ_SLWS01000025.1"/>
</dbReference>
<organism evidence="5 6">
    <name type="scientific">Actinocrispum wychmicini</name>
    <dbReference type="NCBI Taxonomy" id="1213861"/>
    <lineage>
        <taxon>Bacteria</taxon>
        <taxon>Bacillati</taxon>
        <taxon>Actinomycetota</taxon>
        <taxon>Actinomycetes</taxon>
        <taxon>Pseudonocardiales</taxon>
        <taxon>Pseudonocardiaceae</taxon>
        <taxon>Actinocrispum</taxon>
    </lineage>
</organism>
<dbReference type="Proteomes" id="UP000295680">
    <property type="component" value="Unassembled WGS sequence"/>
</dbReference>
<name>A0A4R2IK42_9PSEU</name>
<dbReference type="Pfam" id="PF12796">
    <property type="entry name" value="Ank_2"/>
    <property type="match status" value="2"/>
</dbReference>
<feature type="repeat" description="ANK" evidence="3">
    <location>
        <begin position="185"/>
        <end position="217"/>
    </location>
</feature>
<dbReference type="PROSITE" id="PS50088">
    <property type="entry name" value="ANK_REPEAT"/>
    <property type="match status" value="4"/>
</dbReference>
<comment type="caution">
    <text evidence="5">The sequence shown here is derived from an EMBL/GenBank/DDBJ whole genome shotgun (WGS) entry which is preliminary data.</text>
</comment>